<dbReference type="CDD" id="cd05233">
    <property type="entry name" value="SDR_c"/>
    <property type="match status" value="1"/>
</dbReference>
<dbReference type="PRINTS" id="PR00081">
    <property type="entry name" value="GDHRDH"/>
</dbReference>
<proteinExistence type="inferred from homology"/>
<dbReference type="PANTHER" id="PTHR42879:SF2">
    <property type="entry name" value="3-OXOACYL-[ACYL-CARRIER-PROTEIN] REDUCTASE FABG"/>
    <property type="match status" value="1"/>
</dbReference>
<organism evidence="3 4">
    <name type="scientific">Nocardioides fonticola</name>
    <dbReference type="NCBI Taxonomy" id="450363"/>
    <lineage>
        <taxon>Bacteria</taxon>
        <taxon>Bacillati</taxon>
        <taxon>Actinomycetota</taxon>
        <taxon>Actinomycetes</taxon>
        <taxon>Propionibacteriales</taxon>
        <taxon>Nocardioidaceae</taxon>
        <taxon>Nocardioides</taxon>
    </lineage>
</organism>
<evidence type="ECO:0000256" key="2">
    <source>
        <dbReference type="RuleBase" id="RU000363"/>
    </source>
</evidence>
<dbReference type="SUPFAM" id="SSF51735">
    <property type="entry name" value="NAD(P)-binding Rossmann-fold domains"/>
    <property type="match status" value="1"/>
</dbReference>
<dbReference type="RefSeq" id="WP_344732609.1">
    <property type="nucleotide sequence ID" value="NZ_BAAAZH010000011.1"/>
</dbReference>
<name>A0ABP7XG35_9ACTN</name>
<gene>
    <name evidence="3" type="ORF">GCM10022215_14300</name>
</gene>
<dbReference type="InterPro" id="IPR050259">
    <property type="entry name" value="SDR"/>
</dbReference>
<dbReference type="EMBL" id="BAAAZH010000011">
    <property type="protein sequence ID" value="GAA4115451.1"/>
    <property type="molecule type" value="Genomic_DNA"/>
</dbReference>
<evidence type="ECO:0000313" key="3">
    <source>
        <dbReference type="EMBL" id="GAA4115451.1"/>
    </source>
</evidence>
<dbReference type="Proteomes" id="UP001501495">
    <property type="component" value="Unassembled WGS sequence"/>
</dbReference>
<dbReference type="InterPro" id="IPR036291">
    <property type="entry name" value="NAD(P)-bd_dom_sf"/>
</dbReference>
<dbReference type="PROSITE" id="PS00061">
    <property type="entry name" value="ADH_SHORT"/>
    <property type="match status" value="1"/>
</dbReference>
<sequence length="255" mass="26313">MTTLPTLPFTGRSILVTGASSGLGAACVRRFAAGGGSVYAASRDQERLAEVAASCADLPGTVRYGVLDVGDASSCRAAVADAVAAFGRLDVLVNNAGRHDFRITTEVTDEQWHHDLAVNLSGAFFTSQAAIPHLLEAAGNIVNVSSVAGIHGEAYSAAYTAAKHGLVGLTKALAVEYLTTPLRVNCVCPGGMDTPQVHNIDIPEGADWELIMRISAKRGFMTADSVAAVVCFLASDDAAAVHGSIQLVDHGHLAG</sequence>
<evidence type="ECO:0000256" key="1">
    <source>
        <dbReference type="ARBA" id="ARBA00006484"/>
    </source>
</evidence>
<dbReference type="Pfam" id="PF00106">
    <property type="entry name" value="adh_short"/>
    <property type="match status" value="1"/>
</dbReference>
<dbReference type="InterPro" id="IPR002347">
    <property type="entry name" value="SDR_fam"/>
</dbReference>
<evidence type="ECO:0000313" key="4">
    <source>
        <dbReference type="Proteomes" id="UP001501495"/>
    </source>
</evidence>
<comment type="caution">
    <text evidence="3">The sequence shown here is derived from an EMBL/GenBank/DDBJ whole genome shotgun (WGS) entry which is preliminary data.</text>
</comment>
<dbReference type="InterPro" id="IPR020904">
    <property type="entry name" value="Sc_DH/Rdtase_CS"/>
</dbReference>
<comment type="similarity">
    <text evidence="1 2">Belongs to the short-chain dehydrogenases/reductases (SDR) family.</text>
</comment>
<protein>
    <submittedName>
        <fullName evidence="3">SDR family oxidoreductase</fullName>
    </submittedName>
</protein>
<reference evidence="4" key="1">
    <citation type="journal article" date="2019" name="Int. J. Syst. Evol. Microbiol.">
        <title>The Global Catalogue of Microorganisms (GCM) 10K type strain sequencing project: providing services to taxonomists for standard genome sequencing and annotation.</title>
        <authorList>
            <consortium name="The Broad Institute Genomics Platform"/>
            <consortium name="The Broad Institute Genome Sequencing Center for Infectious Disease"/>
            <person name="Wu L."/>
            <person name="Ma J."/>
        </authorList>
    </citation>
    <scope>NUCLEOTIDE SEQUENCE [LARGE SCALE GENOMIC DNA]</scope>
    <source>
        <strain evidence="4">JCM 16703</strain>
    </source>
</reference>
<keyword evidence="4" id="KW-1185">Reference proteome</keyword>
<dbReference type="Gene3D" id="3.40.50.720">
    <property type="entry name" value="NAD(P)-binding Rossmann-like Domain"/>
    <property type="match status" value="1"/>
</dbReference>
<dbReference type="PANTHER" id="PTHR42879">
    <property type="entry name" value="3-OXOACYL-(ACYL-CARRIER-PROTEIN) REDUCTASE"/>
    <property type="match status" value="1"/>
</dbReference>
<accession>A0ABP7XG35</accession>
<dbReference type="PRINTS" id="PR00080">
    <property type="entry name" value="SDRFAMILY"/>
</dbReference>